<dbReference type="GeneID" id="301546923"/>
<protein>
    <submittedName>
        <fullName evidence="2">Polyketide cyclase</fullName>
    </submittedName>
</protein>
<accession>A0ABQ2J0C5</accession>
<organism evidence="2 3">
    <name type="scientific">Streptomyces kronopolitis</name>
    <dbReference type="NCBI Taxonomy" id="1612435"/>
    <lineage>
        <taxon>Bacteria</taxon>
        <taxon>Bacillati</taxon>
        <taxon>Actinomycetota</taxon>
        <taxon>Actinomycetes</taxon>
        <taxon>Kitasatosporales</taxon>
        <taxon>Streptomycetaceae</taxon>
        <taxon>Streptomyces</taxon>
    </lineage>
</organism>
<evidence type="ECO:0000313" key="2">
    <source>
        <dbReference type="EMBL" id="GGN36542.1"/>
    </source>
</evidence>
<dbReference type="Gene3D" id="3.30.530.20">
    <property type="match status" value="1"/>
</dbReference>
<evidence type="ECO:0000313" key="3">
    <source>
        <dbReference type="Proteomes" id="UP000600080"/>
    </source>
</evidence>
<keyword evidence="3" id="KW-1185">Reference proteome</keyword>
<dbReference type="SUPFAM" id="SSF55961">
    <property type="entry name" value="Bet v1-like"/>
    <property type="match status" value="1"/>
</dbReference>
<dbReference type="Pfam" id="PF03364">
    <property type="entry name" value="Polyketide_cyc"/>
    <property type="match status" value="1"/>
</dbReference>
<dbReference type="Proteomes" id="UP000600080">
    <property type="component" value="Unassembled WGS sequence"/>
</dbReference>
<gene>
    <name evidence="2" type="ORF">GCM10012285_10410</name>
</gene>
<evidence type="ECO:0000259" key="1">
    <source>
        <dbReference type="Pfam" id="PF03364"/>
    </source>
</evidence>
<comment type="caution">
    <text evidence="2">The sequence shown here is derived from an EMBL/GenBank/DDBJ whole genome shotgun (WGS) entry which is preliminary data.</text>
</comment>
<dbReference type="EMBL" id="BMND01000003">
    <property type="protein sequence ID" value="GGN36542.1"/>
    <property type="molecule type" value="Genomic_DNA"/>
</dbReference>
<name>A0ABQ2J0C5_9ACTN</name>
<dbReference type="InterPro" id="IPR005031">
    <property type="entry name" value="COQ10_START"/>
</dbReference>
<feature type="domain" description="Coenzyme Q-binding protein COQ10 START" evidence="1">
    <location>
        <begin position="11"/>
        <end position="120"/>
    </location>
</feature>
<proteinExistence type="predicted"/>
<dbReference type="InterPro" id="IPR023393">
    <property type="entry name" value="START-like_dom_sf"/>
</dbReference>
<sequence>MTARTENTVVIDAPMDLVWEMTNDIESWPHLFDEYAAAEILDRSPDGTIRFRLTMLPDEDGKAWSWVSLRKPDPATRTVRAHRVETGPFEFMNIAWDYQEAEGGVRMRWMQEFHVRPEMSFDDAEMAEHLNTSTKVQMARIKKFVEEEAVGRRGESGR</sequence>
<dbReference type="RefSeq" id="WP_189096350.1">
    <property type="nucleotide sequence ID" value="NZ_BMND01000003.1"/>
</dbReference>
<reference evidence="3" key="1">
    <citation type="journal article" date="2019" name="Int. J. Syst. Evol. Microbiol.">
        <title>The Global Catalogue of Microorganisms (GCM) 10K type strain sequencing project: providing services to taxonomists for standard genome sequencing and annotation.</title>
        <authorList>
            <consortium name="The Broad Institute Genomics Platform"/>
            <consortium name="The Broad Institute Genome Sequencing Center for Infectious Disease"/>
            <person name="Wu L."/>
            <person name="Ma J."/>
        </authorList>
    </citation>
    <scope>NUCLEOTIDE SEQUENCE [LARGE SCALE GENOMIC DNA]</scope>
    <source>
        <strain evidence="3">CGMCC 4.7323</strain>
    </source>
</reference>